<feature type="domain" description="Tail specific protease" evidence="2">
    <location>
        <begin position="365"/>
        <end position="449"/>
    </location>
</feature>
<sequence length="467" mass="53633">MKTFYLLFVLALFSGSLYSQQKCKCEIALDNLSGLIERDYPGFKEKTKDSIAYKYFKSALFDKAKKSDEKECFQYLKNYISYFRDGHVFFVDENSYLKTSKIEKIESLKTSEQLLRKVKTSKDSLEGIWKNEEFKVAIVKQKPQYYKGLVLESSNKNWKPGDVLFTLEGKQDLKLFDVKLRAFLDTYALESASILHFNKTRNYFIKDNSDTLKTKDIENTVNRLLGFYVEKLTKETTLIKMKSFDYPFVERIAKLIKDNTMLIRGSKNLIIDLRDNGGGTTDAFSPLLPYIMTGNLRSMGIEFWVSEFLISGMEKYKNGLSSNVKNEAEQKRIEMLLNYYKQNMGKFVLAPGANTISIDTVEQVENAVKQVVFLTNKKIGSSAESFLLLAKQSKKVKLLGTPTHGVLDYANAYLTGYEYEGHPLVLPTYRSLRLPDFPIDNIGIQPDVYLDNGVKDWVSFAIAYLEN</sequence>
<feature type="domain" description="Tail specific protease" evidence="2">
    <location>
        <begin position="237"/>
        <end position="287"/>
    </location>
</feature>
<dbReference type="EMBL" id="QKLU01000004">
    <property type="protein sequence ID" value="PYF74512.1"/>
    <property type="molecule type" value="Genomic_DNA"/>
</dbReference>
<dbReference type="OrthoDB" id="2327485at2"/>
<dbReference type="Gene3D" id="3.90.226.10">
    <property type="entry name" value="2-enoyl-CoA Hydratase, Chain A, domain 1"/>
    <property type="match status" value="1"/>
</dbReference>
<dbReference type="GO" id="GO:0008236">
    <property type="term" value="F:serine-type peptidase activity"/>
    <property type="evidence" value="ECO:0007669"/>
    <property type="project" value="InterPro"/>
</dbReference>
<keyword evidence="1" id="KW-0732">Signal</keyword>
<accession>A0A318UDM3</accession>
<reference evidence="3 4" key="1">
    <citation type="submission" date="2018-06" db="EMBL/GenBank/DDBJ databases">
        <title>Genomic Encyclopedia of Archaeal and Bacterial Type Strains, Phase II (KMG-II): from individual species to whole genera.</title>
        <authorList>
            <person name="Goeker M."/>
        </authorList>
    </citation>
    <scope>NUCLEOTIDE SEQUENCE [LARGE SCALE GENOMIC DNA]</scope>
    <source>
        <strain evidence="3 4">DSM 27372</strain>
    </source>
</reference>
<proteinExistence type="predicted"/>
<comment type="caution">
    <text evidence="3">The sequence shown here is derived from an EMBL/GenBank/DDBJ whole genome shotgun (WGS) entry which is preliminary data.</text>
</comment>
<name>A0A318UDM3_9SPHI</name>
<feature type="signal peptide" evidence="1">
    <location>
        <begin position="1"/>
        <end position="21"/>
    </location>
</feature>
<dbReference type="SUPFAM" id="SSF52096">
    <property type="entry name" value="ClpP/crotonase"/>
    <property type="match status" value="1"/>
</dbReference>
<protein>
    <submittedName>
        <fullName evidence="3">Peptidase S41-like protein</fullName>
    </submittedName>
</protein>
<dbReference type="Pfam" id="PF03572">
    <property type="entry name" value="Peptidase_S41"/>
    <property type="match status" value="2"/>
</dbReference>
<dbReference type="InterPro" id="IPR029045">
    <property type="entry name" value="ClpP/crotonase-like_dom_sf"/>
</dbReference>
<gene>
    <name evidence="3" type="ORF">B0O44_104685</name>
</gene>
<evidence type="ECO:0000259" key="2">
    <source>
        <dbReference type="Pfam" id="PF03572"/>
    </source>
</evidence>
<organism evidence="3 4">
    <name type="scientific">Pedobacter nutrimenti</name>
    <dbReference type="NCBI Taxonomy" id="1241337"/>
    <lineage>
        <taxon>Bacteria</taxon>
        <taxon>Pseudomonadati</taxon>
        <taxon>Bacteroidota</taxon>
        <taxon>Sphingobacteriia</taxon>
        <taxon>Sphingobacteriales</taxon>
        <taxon>Sphingobacteriaceae</taxon>
        <taxon>Pedobacter</taxon>
    </lineage>
</organism>
<keyword evidence="4" id="KW-1185">Reference proteome</keyword>
<feature type="chain" id="PRO_5016460018" evidence="1">
    <location>
        <begin position="22"/>
        <end position="467"/>
    </location>
</feature>
<dbReference type="AlphaFoldDB" id="A0A318UDM3"/>
<dbReference type="GO" id="GO:0006508">
    <property type="term" value="P:proteolysis"/>
    <property type="evidence" value="ECO:0007669"/>
    <property type="project" value="InterPro"/>
</dbReference>
<evidence type="ECO:0000313" key="3">
    <source>
        <dbReference type="EMBL" id="PYF74512.1"/>
    </source>
</evidence>
<dbReference type="RefSeq" id="WP_110831905.1">
    <property type="nucleotide sequence ID" value="NZ_QKLU01000004.1"/>
</dbReference>
<evidence type="ECO:0000313" key="4">
    <source>
        <dbReference type="Proteomes" id="UP000248198"/>
    </source>
</evidence>
<dbReference type="InterPro" id="IPR005151">
    <property type="entry name" value="Tail-specific_protease"/>
</dbReference>
<evidence type="ECO:0000256" key="1">
    <source>
        <dbReference type="SAM" id="SignalP"/>
    </source>
</evidence>
<dbReference type="Proteomes" id="UP000248198">
    <property type="component" value="Unassembled WGS sequence"/>
</dbReference>